<dbReference type="EMBL" id="JBHLTG010000002">
    <property type="protein sequence ID" value="MFC0678192.1"/>
    <property type="molecule type" value="Genomic_DNA"/>
</dbReference>
<keyword evidence="1" id="KW-0472">Membrane</keyword>
<protein>
    <submittedName>
        <fullName evidence="2">Uncharacterized protein</fullName>
    </submittedName>
</protein>
<evidence type="ECO:0000313" key="2">
    <source>
        <dbReference type="EMBL" id="MFC0678192.1"/>
    </source>
</evidence>
<keyword evidence="1" id="KW-0812">Transmembrane</keyword>
<accession>A0ABV6RP68</accession>
<evidence type="ECO:0000256" key="1">
    <source>
        <dbReference type="SAM" id="Phobius"/>
    </source>
</evidence>
<keyword evidence="3" id="KW-1185">Reference proteome</keyword>
<reference evidence="2 3" key="1">
    <citation type="submission" date="2024-09" db="EMBL/GenBank/DDBJ databases">
        <authorList>
            <person name="Sun Q."/>
            <person name="Mori K."/>
        </authorList>
    </citation>
    <scope>NUCLEOTIDE SEQUENCE [LARGE SCALE GENOMIC DNA]</scope>
    <source>
        <strain evidence="2 3">KCTC 23076</strain>
    </source>
</reference>
<evidence type="ECO:0000313" key="3">
    <source>
        <dbReference type="Proteomes" id="UP001589896"/>
    </source>
</evidence>
<sequence>MSSQHAARVGAPRLVRSAHEPWLMRVAFATAGAAVTAGLTGVFALVSWH</sequence>
<organism evidence="2 3">
    <name type="scientific">Lysobacter korlensis</name>
    <dbReference type="NCBI Taxonomy" id="553636"/>
    <lineage>
        <taxon>Bacteria</taxon>
        <taxon>Pseudomonadati</taxon>
        <taxon>Pseudomonadota</taxon>
        <taxon>Gammaproteobacteria</taxon>
        <taxon>Lysobacterales</taxon>
        <taxon>Lysobacteraceae</taxon>
        <taxon>Lysobacter</taxon>
    </lineage>
</organism>
<proteinExistence type="predicted"/>
<gene>
    <name evidence="2" type="ORF">ACFFGH_10105</name>
</gene>
<dbReference type="RefSeq" id="WP_386667823.1">
    <property type="nucleotide sequence ID" value="NZ_JBHLTG010000002.1"/>
</dbReference>
<feature type="transmembrane region" description="Helical" evidence="1">
    <location>
        <begin position="22"/>
        <end position="46"/>
    </location>
</feature>
<keyword evidence="1" id="KW-1133">Transmembrane helix</keyword>
<name>A0ABV6RP68_9GAMM</name>
<comment type="caution">
    <text evidence="2">The sequence shown here is derived from an EMBL/GenBank/DDBJ whole genome shotgun (WGS) entry which is preliminary data.</text>
</comment>
<dbReference type="Proteomes" id="UP001589896">
    <property type="component" value="Unassembled WGS sequence"/>
</dbReference>